<dbReference type="OrthoDB" id="10262026at2759"/>
<dbReference type="GO" id="GO:0051301">
    <property type="term" value="P:cell division"/>
    <property type="evidence" value="ECO:0007669"/>
    <property type="project" value="UniProtKB-KW"/>
</dbReference>
<dbReference type="OMA" id="ERCLYHS"/>
<dbReference type="GO" id="GO:0016567">
    <property type="term" value="P:protein ubiquitination"/>
    <property type="evidence" value="ECO:0007669"/>
    <property type="project" value="TreeGrafter"/>
</dbReference>
<sequence length="577" mass="67458">MPPHSLNFDMKTVKKQVVSELHNCSQRGLSKTVKWMSELNFALNHVKVDIRTLSEYSALSFEQREFYDTYLLCKTYFDNGEYLRCAFFAEPFSKLCPILRFLRFYSLFLDCEKKRLESMSELTAVLSDPKQVGQLRELTNEILASYDENIDPQDYDPYDLYLLGMINRRLGDTDVSTDYLMASISSNNYIWGAWIELAFLIMDRKRLALLEQTLPNCWMKHFFVGHISLELHMNEKALRTYFALQKSGFHNSVYIKSQIAIAYHNVQRVDEAIDTFDRVSLEDPYRLDDMDLYSNMLYVKGEKYYLQVLANKAVEIDKYRVETCCIIGNLHSLKREHHKAIEYFERALRIHPYYLSAWTLMGHEFMELKNSNAAIQCYREAVEVNKHDYRAWNGLGQTYDILKMPGYSLYYYKQAHRLRPNDSRLLTALGEAYEKLDRPRCAAKCYERARQLGDVEGLAILKLAKMLKGTDPEKACRAYLEYLHEMDAQNVADRDEQGKAHIFLSNYYFTKKDFENSHKHAFKCLEFPEVKDEAKALLVQLATIKQPGHETAEVIDMDISTVDDKTQSQANENDHSL</sequence>
<dbReference type="EMBL" id="LNIX01000002">
    <property type="protein sequence ID" value="OXA59076.1"/>
    <property type="molecule type" value="Genomic_DNA"/>
</dbReference>
<dbReference type="AlphaFoldDB" id="A0A226ER52"/>
<keyword evidence="5 7" id="KW-0802">TPR repeat</keyword>
<dbReference type="GO" id="GO:0045842">
    <property type="term" value="P:positive regulation of mitotic metaphase/anaphase transition"/>
    <property type="evidence" value="ECO:0007669"/>
    <property type="project" value="TreeGrafter"/>
</dbReference>
<dbReference type="SUPFAM" id="SSF48452">
    <property type="entry name" value="TPR-like"/>
    <property type="match status" value="2"/>
</dbReference>
<dbReference type="InterPro" id="IPR011990">
    <property type="entry name" value="TPR-like_helical_dom_sf"/>
</dbReference>
<keyword evidence="2" id="KW-0677">Repeat</keyword>
<dbReference type="PANTHER" id="PTHR12558">
    <property type="entry name" value="CELL DIVISION CYCLE 16,23,27"/>
    <property type="match status" value="1"/>
</dbReference>
<dbReference type="Proteomes" id="UP000198287">
    <property type="component" value="Unassembled WGS sequence"/>
</dbReference>
<feature type="repeat" description="TPR" evidence="7">
    <location>
        <begin position="355"/>
        <end position="388"/>
    </location>
</feature>
<dbReference type="Pfam" id="PF13181">
    <property type="entry name" value="TPR_8"/>
    <property type="match status" value="2"/>
</dbReference>
<organism evidence="9 10">
    <name type="scientific">Folsomia candida</name>
    <name type="common">Springtail</name>
    <dbReference type="NCBI Taxonomy" id="158441"/>
    <lineage>
        <taxon>Eukaryota</taxon>
        <taxon>Metazoa</taxon>
        <taxon>Ecdysozoa</taxon>
        <taxon>Arthropoda</taxon>
        <taxon>Hexapoda</taxon>
        <taxon>Collembola</taxon>
        <taxon>Entomobryomorpha</taxon>
        <taxon>Isotomoidea</taxon>
        <taxon>Isotomidae</taxon>
        <taxon>Proisotominae</taxon>
        <taxon>Folsomia</taxon>
    </lineage>
</organism>
<gene>
    <name evidence="9" type="ORF">Fcan01_04613</name>
</gene>
<keyword evidence="3" id="KW-0498">Mitosis</keyword>
<evidence type="ECO:0000256" key="2">
    <source>
        <dbReference type="ARBA" id="ARBA00022737"/>
    </source>
</evidence>
<dbReference type="InterPro" id="IPR019734">
    <property type="entry name" value="TPR_rpt"/>
</dbReference>
<evidence type="ECO:0000313" key="9">
    <source>
        <dbReference type="EMBL" id="OXA59076.1"/>
    </source>
</evidence>
<reference evidence="9 10" key="1">
    <citation type="submission" date="2015-12" db="EMBL/GenBank/DDBJ databases">
        <title>The genome of Folsomia candida.</title>
        <authorList>
            <person name="Faddeeva A."/>
            <person name="Derks M.F."/>
            <person name="Anvar Y."/>
            <person name="Smit S."/>
            <person name="Van Straalen N."/>
            <person name="Roelofs D."/>
        </authorList>
    </citation>
    <scope>NUCLEOTIDE SEQUENCE [LARGE SCALE GENOMIC DNA]</scope>
    <source>
        <strain evidence="9 10">VU population</strain>
        <tissue evidence="9">Whole body</tissue>
    </source>
</reference>
<accession>A0A226ER52</accession>
<protein>
    <submittedName>
        <fullName evidence="9">Cell division cycle protein 23</fullName>
    </submittedName>
</protein>
<evidence type="ECO:0000259" key="8">
    <source>
        <dbReference type="Pfam" id="PF04049"/>
    </source>
</evidence>
<name>A0A226ER52_FOLCA</name>
<dbReference type="InterPro" id="IPR007192">
    <property type="entry name" value="APC8"/>
</dbReference>
<dbReference type="Pfam" id="PF04049">
    <property type="entry name" value="ANAPC8"/>
    <property type="match status" value="1"/>
</dbReference>
<dbReference type="PANTHER" id="PTHR12558:SF10">
    <property type="entry name" value="CELL DIVISION CYCLE PROTEIN 23 HOMOLOG"/>
    <property type="match status" value="1"/>
</dbReference>
<evidence type="ECO:0000256" key="6">
    <source>
        <dbReference type="ARBA" id="ARBA00023306"/>
    </source>
</evidence>
<feature type="repeat" description="TPR" evidence="7">
    <location>
        <begin position="321"/>
        <end position="354"/>
    </location>
</feature>
<dbReference type="GO" id="GO:0031145">
    <property type="term" value="P:anaphase-promoting complex-dependent catabolic process"/>
    <property type="evidence" value="ECO:0007669"/>
    <property type="project" value="TreeGrafter"/>
</dbReference>
<keyword evidence="10" id="KW-1185">Reference proteome</keyword>
<dbReference type="GO" id="GO:0005680">
    <property type="term" value="C:anaphase-promoting complex"/>
    <property type="evidence" value="ECO:0007669"/>
    <property type="project" value="InterPro"/>
</dbReference>
<dbReference type="STRING" id="158441.A0A226ER52"/>
<evidence type="ECO:0000313" key="10">
    <source>
        <dbReference type="Proteomes" id="UP000198287"/>
    </source>
</evidence>
<keyword evidence="1 9" id="KW-0132">Cell division</keyword>
<feature type="domain" description="Cdc23" evidence="8">
    <location>
        <begin position="14"/>
        <end position="260"/>
    </location>
</feature>
<dbReference type="Gene3D" id="1.25.40.10">
    <property type="entry name" value="Tetratricopeptide repeat domain"/>
    <property type="match status" value="2"/>
</dbReference>
<keyword evidence="6" id="KW-0131">Cell cycle</keyword>
<evidence type="ECO:0000256" key="5">
    <source>
        <dbReference type="ARBA" id="ARBA00022803"/>
    </source>
</evidence>
<evidence type="ECO:0000256" key="7">
    <source>
        <dbReference type="PROSITE-ProRule" id="PRU00339"/>
    </source>
</evidence>
<evidence type="ECO:0000256" key="1">
    <source>
        <dbReference type="ARBA" id="ARBA00022618"/>
    </source>
</evidence>
<comment type="caution">
    <text evidence="9">The sequence shown here is derived from an EMBL/GenBank/DDBJ whole genome shotgun (WGS) entry which is preliminary data.</text>
</comment>
<evidence type="ECO:0000256" key="3">
    <source>
        <dbReference type="ARBA" id="ARBA00022776"/>
    </source>
</evidence>
<proteinExistence type="predicted"/>
<dbReference type="PROSITE" id="PS50005">
    <property type="entry name" value="TPR"/>
    <property type="match status" value="2"/>
</dbReference>
<keyword evidence="4" id="KW-0833">Ubl conjugation pathway</keyword>
<dbReference type="SMART" id="SM00028">
    <property type="entry name" value="TPR"/>
    <property type="match status" value="5"/>
</dbReference>
<evidence type="ECO:0000256" key="4">
    <source>
        <dbReference type="ARBA" id="ARBA00022786"/>
    </source>
</evidence>